<accession>G2HJZ7</accession>
<evidence type="ECO:0000313" key="1">
    <source>
        <dbReference type="EMBL" id="CCD31148.1"/>
    </source>
</evidence>
<dbReference type="Bgee" id="WBGene00013221">
    <property type="expression patterns" value="Expressed in adult organism and 3 other cell types or tissues"/>
</dbReference>
<reference evidence="1 2" key="1">
    <citation type="journal article" date="1998" name="Science">
        <title>Genome sequence of the nematode C. elegans: a platform for investigating biology.</title>
        <authorList>
            <consortium name="The C. elegans sequencing consortium"/>
            <person name="Sulson J.E."/>
            <person name="Waterston R."/>
        </authorList>
    </citation>
    <scope>NUCLEOTIDE SEQUENCE [LARGE SCALE GENOMIC DNA]</scope>
    <source>
        <strain evidence="1 2">Bristol N2</strain>
    </source>
</reference>
<evidence type="ECO:0000313" key="3">
    <source>
        <dbReference type="WormBase" id="Y54G11A.14b"/>
    </source>
</evidence>
<dbReference type="CTD" id="266873"/>
<protein>
    <submittedName>
        <fullName evidence="1">Transcriptional regulator</fullName>
    </submittedName>
</protein>
<dbReference type="HOGENOM" id="CLU_608647_0_0_1"/>
<proteinExistence type="predicted"/>
<name>G2HJZ7_CAEEL</name>
<evidence type="ECO:0000313" key="2">
    <source>
        <dbReference type="Proteomes" id="UP000001940"/>
    </source>
</evidence>
<dbReference type="GeneID" id="266873"/>
<dbReference type="WormBase" id="Y54G11A.14b">
    <property type="protein sequence ID" value="CE46377"/>
    <property type="gene ID" value="WBGene00013221"/>
</dbReference>
<keyword evidence="2" id="KW-1185">Reference proteome</keyword>
<dbReference type="SMR" id="G2HJZ7"/>
<sequence>MGAALGNVAVVLAALNDQELMKRVKDKLSGKGHKMIWRIRNHLGV</sequence>
<gene>
    <name evidence="1" type="ORF">CELE_Y54G11A.14</name>
    <name evidence="1 3" type="ORF">Y54G11A.14</name>
</gene>
<dbReference type="Proteomes" id="UP000001940">
    <property type="component" value="Chromosome II"/>
</dbReference>
<dbReference type="AlphaFoldDB" id="G2HJZ7"/>
<dbReference type="RefSeq" id="NP_001254425.1">
    <property type="nucleotide sequence ID" value="NM_001267496.1"/>
</dbReference>
<organism evidence="1 2">
    <name type="scientific">Caenorhabditis elegans</name>
    <dbReference type="NCBI Taxonomy" id="6239"/>
    <lineage>
        <taxon>Eukaryota</taxon>
        <taxon>Metazoa</taxon>
        <taxon>Ecdysozoa</taxon>
        <taxon>Nematoda</taxon>
        <taxon>Chromadorea</taxon>
        <taxon>Rhabditida</taxon>
        <taxon>Rhabditina</taxon>
        <taxon>Rhabditomorpha</taxon>
        <taxon>Rhabditoidea</taxon>
        <taxon>Rhabditidae</taxon>
        <taxon>Peloderinae</taxon>
        <taxon>Caenorhabditis</taxon>
    </lineage>
</organism>
<dbReference type="ExpressionAtlas" id="G2HJZ7">
    <property type="expression patterns" value="baseline and differential"/>
</dbReference>
<dbReference type="AGR" id="WB:WBGene00013221"/>
<dbReference type="EMBL" id="BX284602">
    <property type="protein sequence ID" value="CCD31148.1"/>
    <property type="molecule type" value="Genomic_DNA"/>
</dbReference>